<dbReference type="KEGG" id="zpl:ZBT109_1690"/>
<dbReference type="RefSeq" id="WP_027705971.1">
    <property type="nucleotide sequence ID" value="NZ_AP018933.1"/>
</dbReference>
<reference evidence="1 2" key="1">
    <citation type="submission" date="2018-09" db="EMBL/GenBank/DDBJ databases">
        <title>Zymobacter palmae IAM14233 (=T109) whole genome analysis.</title>
        <authorList>
            <person name="Yanase H."/>
        </authorList>
    </citation>
    <scope>NUCLEOTIDE SEQUENCE [LARGE SCALE GENOMIC DNA]</scope>
    <source>
        <strain evidence="1 2">IAM14233</strain>
    </source>
</reference>
<dbReference type="Proteomes" id="UP000267342">
    <property type="component" value="Chromosome"/>
</dbReference>
<proteinExistence type="predicted"/>
<evidence type="ECO:0000313" key="2">
    <source>
        <dbReference type="Proteomes" id="UP000267342"/>
    </source>
</evidence>
<keyword evidence="1" id="KW-0240">DNA-directed RNA polymerase</keyword>
<gene>
    <name evidence="1" type="ORF">ZBT109_1690</name>
</gene>
<organism evidence="1 2">
    <name type="scientific">Zymobacter palmae</name>
    <dbReference type="NCBI Taxonomy" id="33074"/>
    <lineage>
        <taxon>Bacteria</taxon>
        <taxon>Pseudomonadati</taxon>
        <taxon>Pseudomonadota</taxon>
        <taxon>Gammaproteobacteria</taxon>
        <taxon>Oceanospirillales</taxon>
        <taxon>Halomonadaceae</taxon>
        <taxon>Zymobacter group</taxon>
        <taxon>Zymobacter</taxon>
    </lineage>
</organism>
<dbReference type="AlphaFoldDB" id="A0A348HFP3"/>
<dbReference type="GO" id="GO:0000428">
    <property type="term" value="C:DNA-directed RNA polymerase complex"/>
    <property type="evidence" value="ECO:0007669"/>
    <property type="project" value="UniProtKB-KW"/>
</dbReference>
<sequence length="298" mass="34681">MELFALTESAPRIRKVALHRDAQNALKDEADVQLERFMSYEDCYPLDARYRPEDHEIFEIKEFEDLDGIMNAVKSPAGVQSWVPTQEDFMEIKGLFFGVKTNNEIRVGLQIFDKRQIISNKCAFLHGNKSFGLMKKTAFSIDTKIVAVLENKDITQSKDNISLFFRSLHTVRRLFDMDIYFKEATEKDVENFFSDEMFMEYEKREVGDNDIVDNWCRRKIAYILKEGRIKDLGADVLKKQAKELKVDIEFSENENGECRLVFPDDKRGLKKLLRFLDEDIYKSSLSGTIFVAGTKREG</sequence>
<accession>A0A348HFP3</accession>
<keyword evidence="1" id="KW-0804">Transcription</keyword>
<evidence type="ECO:0000313" key="1">
    <source>
        <dbReference type="EMBL" id="BBG30445.1"/>
    </source>
</evidence>
<name>A0A348HFP3_9GAMM</name>
<dbReference type="EMBL" id="AP018933">
    <property type="protein sequence ID" value="BBG30445.1"/>
    <property type="molecule type" value="Genomic_DNA"/>
</dbReference>
<keyword evidence="2" id="KW-1185">Reference proteome</keyword>
<dbReference type="OrthoDB" id="8899520at2"/>
<dbReference type="STRING" id="1123510.GCA_000620025_00871"/>
<protein>
    <submittedName>
        <fullName evidence="1">DNA-directed RNA polymerase, sigma subunit</fullName>
    </submittedName>
</protein>